<dbReference type="CDD" id="cd00609">
    <property type="entry name" value="AAT_like"/>
    <property type="match status" value="1"/>
</dbReference>
<protein>
    <recommendedName>
        <fullName evidence="6">Aminotransferase class I/classII large domain-containing protein</fullName>
    </recommendedName>
</protein>
<dbReference type="InterPro" id="IPR015424">
    <property type="entry name" value="PyrdxlP-dep_Trfase"/>
</dbReference>
<organism evidence="7 8">
    <name type="scientific">Cutaneotrichosporon spelunceum</name>
    <dbReference type="NCBI Taxonomy" id="1672016"/>
    <lineage>
        <taxon>Eukaryota</taxon>
        <taxon>Fungi</taxon>
        <taxon>Dikarya</taxon>
        <taxon>Basidiomycota</taxon>
        <taxon>Agaricomycotina</taxon>
        <taxon>Tremellomycetes</taxon>
        <taxon>Trichosporonales</taxon>
        <taxon>Trichosporonaceae</taxon>
        <taxon>Cutaneotrichosporon</taxon>
    </lineage>
</organism>
<comment type="cofactor">
    <cofactor evidence="1">
        <name>pyridoxal 5'-phosphate</name>
        <dbReference type="ChEBI" id="CHEBI:597326"/>
    </cofactor>
</comment>
<dbReference type="GO" id="GO:0006520">
    <property type="term" value="P:amino acid metabolic process"/>
    <property type="evidence" value="ECO:0007669"/>
    <property type="project" value="InterPro"/>
</dbReference>
<evidence type="ECO:0000313" key="8">
    <source>
        <dbReference type="Proteomes" id="UP001222932"/>
    </source>
</evidence>
<accession>A0AAD3YA57</accession>
<dbReference type="SUPFAM" id="SSF53383">
    <property type="entry name" value="PLP-dependent transferases"/>
    <property type="match status" value="1"/>
</dbReference>
<dbReference type="Pfam" id="PF00155">
    <property type="entry name" value="Aminotran_1_2"/>
    <property type="match status" value="1"/>
</dbReference>
<dbReference type="GO" id="GO:0008483">
    <property type="term" value="F:transaminase activity"/>
    <property type="evidence" value="ECO:0007669"/>
    <property type="project" value="UniProtKB-KW"/>
</dbReference>
<sequence>MTLRYALSPAVTRTSAPCIPQAKAWGATYAAGPQAAGPLLDLSQGVPGEPPHDTVLSALSKVAGKPAAAQYGPILGEPSMRAALATELRYQYNLSDGDLKAEDVGITTGCNMAFLILLMCLCPPNESSILLPLPSYFNHAMSLSLQSVTPAYLPCDPTQNFGPSLEAAREILSSPTTTQKPRAIVLVTPNNPTGSTYSPEVLAEWLSLAREHAIPLVLDETYRDFASTGAPHDLFQDPQWRDSLITLGSFSKGYRIPGHRLGSITAHPDVLKQVATVADCMQICPPRAPQLALAPLLPSLREDMVRYAGALRKRLVDFDAAVGSVPGWRVLSSGGFYAYVEFPEAYTSDSGKKAVAAALGKEVSRVGSRDVGHALATRCGVLTLPGCFFMPELDDRIWESVRGGDAMHEDRWIRFAVANVSDDTIAGVADRLRALNSVMGM</sequence>
<keyword evidence="3" id="KW-0032">Aminotransferase</keyword>
<reference evidence="7" key="1">
    <citation type="journal article" date="2023" name="BMC Genomics">
        <title>Chromosome-level genome assemblies of Cutaneotrichosporon spp. (Trichosporonales, Basidiomycota) reveal imbalanced evolution between nucleotide sequences and chromosome synteny.</title>
        <authorList>
            <person name="Kobayashi Y."/>
            <person name="Kayamori A."/>
            <person name="Aoki K."/>
            <person name="Shiwa Y."/>
            <person name="Matsutani M."/>
            <person name="Fujita N."/>
            <person name="Sugita T."/>
            <person name="Iwasaki W."/>
            <person name="Tanaka N."/>
            <person name="Takashima M."/>
        </authorList>
    </citation>
    <scope>NUCLEOTIDE SEQUENCE</scope>
    <source>
        <strain evidence="7">HIS016</strain>
    </source>
</reference>
<dbReference type="InterPro" id="IPR004839">
    <property type="entry name" value="Aminotransferase_I/II_large"/>
</dbReference>
<dbReference type="InterPro" id="IPR015421">
    <property type="entry name" value="PyrdxlP-dep_Trfase_major"/>
</dbReference>
<dbReference type="Proteomes" id="UP001222932">
    <property type="component" value="Unassembled WGS sequence"/>
</dbReference>
<evidence type="ECO:0000256" key="5">
    <source>
        <dbReference type="ARBA" id="ARBA00022898"/>
    </source>
</evidence>
<keyword evidence="5" id="KW-0663">Pyridoxal phosphate</keyword>
<dbReference type="InterPro" id="IPR050596">
    <property type="entry name" value="AspAT/PAT-like"/>
</dbReference>
<evidence type="ECO:0000256" key="1">
    <source>
        <dbReference type="ARBA" id="ARBA00001933"/>
    </source>
</evidence>
<gene>
    <name evidence="7" type="ORF">CspeluHIS016_0112840</name>
</gene>
<comment type="similarity">
    <text evidence="2">Belongs to the class-I pyridoxal-phosphate-dependent aminotransferase family.</text>
</comment>
<name>A0AAD3YA57_9TREE</name>
<feature type="domain" description="Aminotransferase class I/classII large" evidence="6">
    <location>
        <begin position="40"/>
        <end position="432"/>
    </location>
</feature>
<reference evidence="7" key="2">
    <citation type="submission" date="2023-06" db="EMBL/GenBank/DDBJ databases">
        <authorList>
            <person name="Kobayashi Y."/>
            <person name="Kayamori A."/>
            <person name="Aoki K."/>
            <person name="Shiwa Y."/>
            <person name="Fujita N."/>
            <person name="Sugita T."/>
            <person name="Iwasaki W."/>
            <person name="Tanaka N."/>
            <person name="Takashima M."/>
        </authorList>
    </citation>
    <scope>NUCLEOTIDE SEQUENCE</scope>
    <source>
        <strain evidence="7">HIS016</strain>
    </source>
</reference>
<dbReference type="Gene3D" id="3.40.640.10">
    <property type="entry name" value="Type I PLP-dependent aspartate aminotransferase-like (Major domain)"/>
    <property type="match status" value="1"/>
</dbReference>
<dbReference type="EMBL" id="BTCM01000001">
    <property type="protein sequence ID" value="GMK54698.1"/>
    <property type="molecule type" value="Genomic_DNA"/>
</dbReference>
<dbReference type="GO" id="GO:0030170">
    <property type="term" value="F:pyridoxal phosphate binding"/>
    <property type="evidence" value="ECO:0007669"/>
    <property type="project" value="InterPro"/>
</dbReference>
<keyword evidence="4" id="KW-0808">Transferase</keyword>
<comment type="caution">
    <text evidence="7">The sequence shown here is derived from an EMBL/GenBank/DDBJ whole genome shotgun (WGS) entry which is preliminary data.</text>
</comment>
<dbReference type="PANTHER" id="PTHR46383:SF1">
    <property type="entry name" value="ASPARTATE AMINOTRANSFERASE"/>
    <property type="match status" value="1"/>
</dbReference>
<proteinExistence type="inferred from homology"/>
<dbReference type="PANTHER" id="PTHR46383">
    <property type="entry name" value="ASPARTATE AMINOTRANSFERASE"/>
    <property type="match status" value="1"/>
</dbReference>
<dbReference type="AlphaFoldDB" id="A0AAD3YA57"/>
<evidence type="ECO:0000256" key="3">
    <source>
        <dbReference type="ARBA" id="ARBA00022576"/>
    </source>
</evidence>
<evidence type="ECO:0000259" key="6">
    <source>
        <dbReference type="Pfam" id="PF00155"/>
    </source>
</evidence>
<evidence type="ECO:0000256" key="2">
    <source>
        <dbReference type="ARBA" id="ARBA00007441"/>
    </source>
</evidence>
<evidence type="ECO:0000256" key="4">
    <source>
        <dbReference type="ARBA" id="ARBA00022679"/>
    </source>
</evidence>
<evidence type="ECO:0000313" key="7">
    <source>
        <dbReference type="EMBL" id="GMK54698.1"/>
    </source>
</evidence>
<keyword evidence="8" id="KW-1185">Reference proteome</keyword>